<dbReference type="InterPro" id="IPR004183">
    <property type="entry name" value="Xdiol_dOase_suB"/>
</dbReference>
<name>A0A5R8Y356_9BACT</name>
<dbReference type="AlphaFoldDB" id="A0A5R8Y356"/>
<keyword evidence="7" id="KW-0223">Dioxygenase</keyword>
<gene>
    <name evidence="7" type="ORF">FDK22_06145</name>
</gene>
<dbReference type="GO" id="GO:0008198">
    <property type="term" value="F:ferrous iron binding"/>
    <property type="evidence" value="ECO:0007669"/>
    <property type="project" value="InterPro"/>
</dbReference>
<keyword evidence="8" id="KW-1185">Reference proteome</keyword>
<evidence type="ECO:0000256" key="5">
    <source>
        <dbReference type="ARBA" id="ARBA00023002"/>
    </source>
</evidence>
<evidence type="ECO:0000256" key="3">
    <source>
        <dbReference type="ARBA" id="ARBA00022723"/>
    </source>
</evidence>
<dbReference type="GO" id="GO:0008270">
    <property type="term" value="F:zinc ion binding"/>
    <property type="evidence" value="ECO:0007669"/>
    <property type="project" value="InterPro"/>
</dbReference>
<keyword evidence="5" id="KW-0560">Oxidoreductase</keyword>
<evidence type="ECO:0000313" key="8">
    <source>
        <dbReference type="Proteomes" id="UP000308901"/>
    </source>
</evidence>
<dbReference type="GO" id="GO:0016702">
    <property type="term" value="F:oxidoreductase activity, acting on single donors with incorporation of molecular oxygen, incorporation of two atoms of oxygen"/>
    <property type="evidence" value="ECO:0007669"/>
    <property type="project" value="UniProtKB-ARBA"/>
</dbReference>
<evidence type="ECO:0000256" key="1">
    <source>
        <dbReference type="ARBA" id="ARBA00001947"/>
    </source>
</evidence>
<comment type="cofactor">
    <cofactor evidence="1">
        <name>Zn(2+)</name>
        <dbReference type="ChEBI" id="CHEBI:29105"/>
    </cofactor>
</comment>
<evidence type="ECO:0000259" key="6">
    <source>
        <dbReference type="Pfam" id="PF02900"/>
    </source>
</evidence>
<dbReference type="OrthoDB" id="9790889at2"/>
<dbReference type="Proteomes" id="UP000308901">
    <property type="component" value="Unassembled WGS sequence"/>
</dbReference>
<proteinExistence type="inferred from homology"/>
<dbReference type="InterPro" id="IPR014436">
    <property type="entry name" value="Extradiol_dOase_DODA"/>
</dbReference>
<protein>
    <submittedName>
        <fullName evidence="7">Dioxygenase</fullName>
    </submittedName>
</protein>
<dbReference type="Pfam" id="PF02900">
    <property type="entry name" value="LigB"/>
    <property type="match status" value="1"/>
</dbReference>
<evidence type="ECO:0000256" key="2">
    <source>
        <dbReference type="ARBA" id="ARBA00007581"/>
    </source>
</evidence>
<reference evidence="7 8" key="1">
    <citation type="submission" date="2019-05" db="EMBL/GenBank/DDBJ databases">
        <title>Arcobacter sp. nov., isolated from sea sediment.</title>
        <authorList>
            <person name="Kim W."/>
        </authorList>
    </citation>
    <scope>NUCLEOTIDE SEQUENCE [LARGE SCALE GENOMIC DNA]</scope>
    <source>
        <strain evidence="7 8">CAU 1517</strain>
    </source>
</reference>
<dbReference type="SUPFAM" id="SSF53213">
    <property type="entry name" value="LigB-like"/>
    <property type="match status" value="1"/>
</dbReference>
<feature type="domain" description="Extradiol ring-cleavage dioxygenase class III enzyme subunit B" evidence="6">
    <location>
        <begin position="5"/>
        <end position="240"/>
    </location>
</feature>
<dbReference type="Gene3D" id="3.40.830.10">
    <property type="entry name" value="LigB-like"/>
    <property type="match status" value="1"/>
</dbReference>
<organism evidence="7 8">
    <name type="scientific">Arcobacter arenosus</name>
    <dbReference type="NCBI Taxonomy" id="2576037"/>
    <lineage>
        <taxon>Bacteria</taxon>
        <taxon>Pseudomonadati</taxon>
        <taxon>Campylobacterota</taxon>
        <taxon>Epsilonproteobacteria</taxon>
        <taxon>Campylobacterales</taxon>
        <taxon>Arcobacteraceae</taxon>
        <taxon>Arcobacter</taxon>
    </lineage>
</organism>
<dbReference type="CDD" id="cd07363">
    <property type="entry name" value="45_DOPA_Dioxygenase"/>
    <property type="match status" value="1"/>
</dbReference>
<comment type="similarity">
    <text evidence="2">Belongs to the DODA-type extradiol aromatic ring-opening dioxygenase family.</text>
</comment>
<dbReference type="PIRSF" id="PIRSF006157">
    <property type="entry name" value="Doxgns_DODA"/>
    <property type="match status" value="1"/>
</dbReference>
<keyword evidence="4" id="KW-0862">Zinc</keyword>
<comment type="caution">
    <text evidence="7">The sequence shown here is derived from an EMBL/GenBank/DDBJ whole genome shotgun (WGS) entry which is preliminary data.</text>
</comment>
<dbReference type="EMBL" id="VANU01000002">
    <property type="protein sequence ID" value="TLP39448.1"/>
    <property type="molecule type" value="Genomic_DNA"/>
</dbReference>
<evidence type="ECO:0000256" key="4">
    <source>
        <dbReference type="ARBA" id="ARBA00022833"/>
    </source>
</evidence>
<accession>A0A5R8Y356</accession>
<dbReference type="PANTHER" id="PTHR30096:SF0">
    <property type="entry name" value="4,5-DOPA DIOXYGENASE EXTRADIOL-LIKE PROTEIN"/>
    <property type="match status" value="1"/>
</dbReference>
<dbReference type="PANTHER" id="PTHR30096">
    <property type="entry name" value="4,5-DOPA DIOXYGENASE EXTRADIOL-LIKE PROTEIN"/>
    <property type="match status" value="1"/>
</dbReference>
<dbReference type="RefSeq" id="WP_138152031.1">
    <property type="nucleotide sequence ID" value="NZ_VANU01000002.1"/>
</dbReference>
<sequence>MLPSIFISHGSPMLMLRDNSTTRFFQNLPSTYKKPEFILVISAHWVTKNLKILYEESPSLIYDFYGFPKELYDLKYDAISSKEKSDEIALLFEQNGISIEKDDFRGGYDHGVWSVLRFMYPDADVPVLQLSIPQTFTEEDYIKMGEILQPLRENTLIIGSGSLTHNLMDINWDENTKDVKDYSIKFHDFVTENLKLGNYKNLIEKAPFLRQNHPTLEHFIPLLVNIGSSKDKIGESANNVYMHGNLSMDSIVFKG</sequence>
<evidence type="ECO:0000313" key="7">
    <source>
        <dbReference type="EMBL" id="TLP39448.1"/>
    </source>
</evidence>
<keyword evidence="3" id="KW-0479">Metal-binding</keyword>